<evidence type="ECO:0000256" key="6">
    <source>
        <dbReference type="SAM" id="Phobius"/>
    </source>
</evidence>
<gene>
    <name evidence="7" type="ORF">IAC32_03270</name>
</gene>
<keyword evidence="5 6" id="KW-0472">Membrane</keyword>
<keyword evidence="3 6" id="KW-0812">Transmembrane</keyword>
<feature type="transmembrane region" description="Helical" evidence="6">
    <location>
        <begin position="260"/>
        <end position="277"/>
    </location>
</feature>
<organism evidence="7 8">
    <name type="scientific">Candidatus Enterocola intestinipullorum</name>
    <dbReference type="NCBI Taxonomy" id="2840783"/>
    <lineage>
        <taxon>Bacteria</taxon>
        <taxon>Pseudomonadati</taxon>
        <taxon>Bacteroidota</taxon>
        <taxon>Bacteroidia</taxon>
        <taxon>Bacteroidales</taxon>
        <taxon>Candidatus Enterocola</taxon>
    </lineage>
</organism>
<feature type="transmembrane region" description="Helical" evidence="6">
    <location>
        <begin position="225"/>
        <end position="248"/>
    </location>
</feature>
<reference evidence="7" key="1">
    <citation type="submission" date="2020-10" db="EMBL/GenBank/DDBJ databases">
        <authorList>
            <person name="Gilroy R."/>
        </authorList>
    </citation>
    <scope>NUCLEOTIDE SEQUENCE</scope>
    <source>
        <strain evidence="7">D3-1215</strain>
    </source>
</reference>
<evidence type="ECO:0000313" key="7">
    <source>
        <dbReference type="EMBL" id="MBO8446752.1"/>
    </source>
</evidence>
<evidence type="ECO:0000256" key="2">
    <source>
        <dbReference type="ARBA" id="ARBA00022475"/>
    </source>
</evidence>
<comment type="subcellular location">
    <subcellularLocation>
        <location evidence="1">Cell membrane</location>
        <topology evidence="1">Multi-pass membrane protein</topology>
    </subcellularLocation>
</comment>
<evidence type="ECO:0000256" key="3">
    <source>
        <dbReference type="ARBA" id="ARBA00022692"/>
    </source>
</evidence>
<protein>
    <submittedName>
        <fullName evidence="7">Oligosaccharide flippase family protein</fullName>
    </submittedName>
</protein>
<reference evidence="7" key="2">
    <citation type="journal article" date="2021" name="PeerJ">
        <title>Extensive microbial diversity within the chicken gut microbiome revealed by metagenomics and culture.</title>
        <authorList>
            <person name="Gilroy R."/>
            <person name="Ravi A."/>
            <person name="Getino M."/>
            <person name="Pursley I."/>
            <person name="Horton D.L."/>
            <person name="Alikhan N.F."/>
            <person name="Baker D."/>
            <person name="Gharbi K."/>
            <person name="Hall N."/>
            <person name="Watson M."/>
            <person name="Adriaenssens E.M."/>
            <person name="Foster-Nyarko E."/>
            <person name="Jarju S."/>
            <person name="Secka A."/>
            <person name="Antonio M."/>
            <person name="Oren A."/>
            <person name="Chaudhuri R.R."/>
            <person name="La Ragione R."/>
            <person name="Hildebrand F."/>
            <person name="Pallen M.J."/>
        </authorList>
    </citation>
    <scope>NUCLEOTIDE SEQUENCE</scope>
    <source>
        <strain evidence="7">D3-1215</strain>
    </source>
</reference>
<feature type="transmembrane region" description="Helical" evidence="6">
    <location>
        <begin position="50"/>
        <end position="68"/>
    </location>
</feature>
<feature type="transmembrane region" description="Helical" evidence="6">
    <location>
        <begin position="17"/>
        <end position="44"/>
    </location>
</feature>
<feature type="transmembrane region" description="Helical" evidence="6">
    <location>
        <begin position="89"/>
        <end position="113"/>
    </location>
</feature>
<sequence>MSIFPDISSNRHEVKDVLYLVVFQGLNYVPSLIVLPYLIVVLGAEKFGHVGFSLAVCQFLMIVVDFGFNLSVSKRIALARDDRKELDRIFSAAFFCRIGLLLSCFVILTAISFFPNYEIYRPVLFAKFTTVVGEAFLFTFLFQGLGKIRWVAIFNCVAKFLLLPFTFIFVKGPDDYLLAAALPGIVSIVADVMLIVMIAVSGWVGFPKFDFKDCLAELQESTPIFVSNVSNNIYLLIVVMALAHFAPAAEVGRFTASDKIIRALMTLLAVPVVQAFYPAVSRMAVDDKAKACALVKRLVIGGACVMALAATAIFIISPYLPAWLGEDYTGTEKIMRILSLMAVAASAGMLTGQLGLLASGGGTQKGWYFYIYLAATVVAAVFMFVFVPSWQGVGAAMTFLLTEIFVAVAMVVAYGLMLRKSSSKKQKN</sequence>
<feature type="transmembrane region" description="Helical" evidence="6">
    <location>
        <begin position="148"/>
        <end position="170"/>
    </location>
</feature>
<dbReference type="InterPro" id="IPR050833">
    <property type="entry name" value="Poly_Biosynth_Transport"/>
</dbReference>
<dbReference type="PANTHER" id="PTHR30250:SF11">
    <property type="entry name" value="O-ANTIGEN TRANSPORTER-RELATED"/>
    <property type="match status" value="1"/>
</dbReference>
<feature type="transmembrane region" description="Helical" evidence="6">
    <location>
        <begin position="298"/>
        <end position="317"/>
    </location>
</feature>
<keyword evidence="4 6" id="KW-1133">Transmembrane helix</keyword>
<evidence type="ECO:0000256" key="1">
    <source>
        <dbReference type="ARBA" id="ARBA00004651"/>
    </source>
</evidence>
<evidence type="ECO:0000313" key="8">
    <source>
        <dbReference type="Proteomes" id="UP000823637"/>
    </source>
</evidence>
<dbReference type="Pfam" id="PF01943">
    <property type="entry name" value="Polysacc_synt"/>
    <property type="match status" value="1"/>
</dbReference>
<feature type="transmembrane region" description="Helical" evidence="6">
    <location>
        <begin position="337"/>
        <end position="357"/>
    </location>
</feature>
<proteinExistence type="predicted"/>
<evidence type="ECO:0000256" key="5">
    <source>
        <dbReference type="ARBA" id="ARBA00023136"/>
    </source>
</evidence>
<feature type="transmembrane region" description="Helical" evidence="6">
    <location>
        <begin position="176"/>
        <end position="204"/>
    </location>
</feature>
<dbReference type="InterPro" id="IPR002797">
    <property type="entry name" value="Polysacc_synth"/>
</dbReference>
<keyword evidence="2" id="KW-1003">Cell membrane</keyword>
<dbReference type="PANTHER" id="PTHR30250">
    <property type="entry name" value="PST FAMILY PREDICTED COLANIC ACID TRANSPORTER"/>
    <property type="match status" value="1"/>
</dbReference>
<accession>A0A9D9EGA2</accession>
<dbReference type="AlphaFoldDB" id="A0A9D9EGA2"/>
<dbReference type="GO" id="GO:0005886">
    <property type="term" value="C:plasma membrane"/>
    <property type="evidence" value="ECO:0007669"/>
    <property type="project" value="UniProtKB-SubCell"/>
</dbReference>
<name>A0A9D9EGA2_9BACT</name>
<comment type="caution">
    <text evidence="7">The sequence shown here is derived from an EMBL/GenBank/DDBJ whole genome shotgun (WGS) entry which is preliminary data.</text>
</comment>
<evidence type="ECO:0000256" key="4">
    <source>
        <dbReference type="ARBA" id="ARBA00022989"/>
    </source>
</evidence>
<dbReference type="EMBL" id="JADIMR010000047">
    <property type="protein sequence ID" value="MBO8446752.1"/>
    <property type="molecule type" value="Genomic_DNA"/>
</dbReference>
<feature type="transmembrane region" description="Helical" evidence="6">
    <location>
        <begin position="369"/>
        <end position="387"/>
    </location>
</feature>
<feature type="transmembrane region" description="Helical" evidence="6">
    <location>
        <begin position="393"/>
        <end position="417"/>
    </location>
</feature>
<dbReference type="Proteomes" id="UP000823637">
    <property type="component" value="Unassembled WGS sequence"/>
</dbReference>
<feature type="transmembrane region" description="Helical" evidence="6">
    <location>
        <begin position="119"/>
        <end position="141"/>
    </location>
</feature>